<protein>
    <submittedName>
        <fullName evidence="1">Uncharacterized protein</fullName>
    </submittedName>
</protein>
<name>M7ZPL1_TRIUA</name>
<proteinExistence type="predicted"/>
<dbReference type="STRING" id="4572.M7ZPL1"/>
<evidence type="ECO:0000313" key="1">
    <source>
        <dbReference type="EMBL" id="EMS65183.1"/>
    </source>
</evidence>
<reference evidence="1" key="1">
    <citation type="journal article" date="2013" name="Nature">
        <title>Draft genome of the wheat A-genome progenitor Triticum urartu.</title>
        <authorList>
            <person name="Ling H.Q."/>
            <person name="Zhao S."/>
            <person name="Liu D."/>
            <person name="Wang J."/>
            <person name="Sun H."/>
            <person name="Zhang C."/>
            <person name="Fan H."/>
            <person name="Li D."/>
            <person name="Dong L."/>
            <person name="Tao Y."/>
            <person name="Gao C."/>
            <person name="Wu H."/>
            <person name="Li Y."/>
            <person name="Cui Y."/>
            <person name="Guo X."/>
            <person name="Zheng S."/>
            <person name="Wang B."/>
            <person name="Yu K."/>
            <person name="Liang Q."/>
            <person name="Yang W."/>
            <person name="Lou X."/>
            <person name="Chen J."/>
            <person name="Feng M."/>
            <person name="Jian J."/>
            <person name="Zhang X."/>
            <person name="Luo G."/>
            <person name="Jiang Y."/>
            <person name="Liu J."/>
            <person name="Wang Z."/>
            <person name="Sha Y."/>
            <person name="Zhang B."/>
            <person name="Wu H."/>
            <person name="Tang D."/>
            <person name="Shen Q."/>
            <person name="Xue P."/>
            <person name="Zou S."/>
            <person name="Wang X."/>
            <person name="Liu X."/>
            <person name="Wang F."/>
            <person name="Yang Y."/>
            <person name="An X."/>
            <person name="Dong Z."/>
            <person name="Zhang K."/>
            <person name="Zhang X."/>
            <person name="Luo M.C."/>
            <person name="Dvorak J."/>
            <person name="Tong Y."/>
            <person name="Wang J."/>
            <person name="Yang H."/>
            <person name="Li Z."/>
            <person name="Wang D."/>
            <person name="Zhang A."/>
            <person name="Wang J."/>
        </authorList>
    </citation>
    <scope>NUCLEOTIDE SEQUENCE</scope>
</reference>
<organism evidence="1">
    <name type="scientific">Triticum urartu</name>
    <name type="common">Red wild einkorn</name>
    <name type="synonym">Crithodium urartu</name>
    <dbReference type="NCBI Taxonomy" id="4572"/>
    <lineage>
        <taxon>Eukaryota</taxon>
        <taxon>Viridiplantae</taxon>
        <taxon>Streptophyta</taxon>
        <taxon>Embryophyta</taxon>
        <taxon>Tracheophyta</taxon>
        <taxon>Spermatophyta</taxon>
        <taxon>Magnoliopsida</taxon>
        <taxon>Liliopsida</taxon>
        <taxon>Poales</taxon>
        <taxon>Poaceae</taxon>
        <taxon>BOP clade</taxon>
        <taxon>Pooideae</taxon>
        <taxon>Triticodae</taxon>
        <taxon>Triticeae</taxon>
        <taxon>Triticinae</taxon>
        <taxon>Triticum</taxon>
    </lineage>
</organism>
<accession>M7ZPL1</accession>
<dbReference type="EMBL" id="KD046930">
    <property type="protein sequence ID" value="EMS65183.1"/>
    <property type="molecule type" value="Genomic_DNA"/>
</dbReference>
<sequence length="63" mass="7259">MGVGPTTRQCHQVSCSTFWAHRGVMDYIKHALTLFTDFTAGLIIMLKNTCDNSEDKKKRRRRS</sequence>
<gene>
    <name evidence="1" type="ORF">TRIUR3_23530</name>
</gene>
<dbReference type="AlphaFoldDB" id="M7ZPL1"/>